<dbReference type="Proteomes" id="UP001302602">
    <property type="component" value="Unassembled WGS sequence"/>
</dbReference>
<evidence type="ECO:0000259" key="1">
    <source>
        <dbReference type="PROSITE" id="PS51462"/>
    </source>
</evidence>
<dbReference type="PANTHER" id="PTHR43736:SF1">
    <property type="entry name" value="DIHYDRONEOPTERIN TRIPHOSPHATE DIPHOSPHATASE"/>
    <property type="match status" value="1"/>
</dbReference>
<dbReference type="Pfam" id="PF00293">
    <property type="entry name" value="NUDIX"/>
    <property type="match status" value="1"/>
</dbReference>
<evidence type="ECO:0000313" key="2">
    <source>
        <dbReference type="EMBL" id="KAK4119625.1"/>
    </source>
</evidence>
<accession>A0AAN6TRY8</accession>
<evidence type="ECO:0000313" key="3">
    <source>
        <dbReference type="Proteomes" id="UP001302602"/>
    </source>
</evidence>
<organism evidence="2 3">
    <name type="scientific">Parathielavia appendiculata</name>
    <dbReference type="NCBI Taxonomy" id="2587402"/>
    <lineage>
        <taxon>Eukaryota</taxon>
        <taxon>Fungi</taxon>
        <taxon>Dikarya</taxon>
        <taxon>Ascomycota</taxon>
        <taxon>Pezizomycotina</taxon>
        <taxon>Sordariomycetes</taxon>
        <taxon>Sordariomycetidae</taxon>
        <taxon>Sordariales</taxon>
        <taxon>Chaetomiaceae</taxon>
        <taxon>Parathielavia</taxon>
    </lineage>
</organism>
<keyword evidence="3" id="KW-1185">Reference proteome</keyword>
<dbReference type="EMBL" id="MU853246">
    <property type="protein sequence ID" value="KAK4119625.1"/>
    <property type="molecule type" value="Genomic_DNA"/>
</dbReference>
<dbReference type="AlphaFoldDB" id="A0AAN6TRY8"/>
<dbReference type="RefSeq" id="XP_062643398.1">
    <property type="nucleotide sequence ID" value="XM_062789510.1"/>
</dbReference>
<proteinExistence type="predicted"/>
<protein>
    <recommendedName>
        <fullName evidence="1">Nudix hydrolase domain-containing protein</fullName>
    </recommendedName>
</protein>
<dbReference type="SUPFAM" id="SSF55811">
    <property type="entry name" value="Nudix"/>
    <property type="match status" value="1"/>
</dbReference>
<reference evidence="2" key="1">
    <citation type="journal article" date="2023" name="Mol. Phylogenet. Evol.">
        <title>Genome-scale phylogeny and comparative genomics of the fungal order Sordariales.</title>
        <authorList>
            <person name="Hensen N."/>
            <person name="Bonometti L."/>
            <person name="Westerberg I."/>
            <person name="Brannstrom I.O."/>
            <person name="Guillou S."/>
            <person name="Cros-Aarteil S."/>
            <person name="Calhoun S."/>
            <person name="Haridas S."/>
            <person name="Kuo A."/>
            <person name="Mondo S."/>
            <person name="Pangilinan J."/>
            <person name="Riley R."/>
            <person name="LaButti K."/>
            <person name="Andreopoulos B."/>
            <person name="Lipzen A."/>
            <person name="Chen C."/>
            <person name="Yan M."/>
            <person name="Daum C."/>
            <person name="Ng V."/>
            <person name="Clum A."/>
            <person name="Steindorff A."/>
            <person name="Ohm R.A."/>
            <person name="Martin F."/>
            <person name="Silar P."/>
            <person name="Natvig D.O."/>
            <person name="Lalanne C."/>
            <person name="Gautier V."/>
            <person name="Ament-Velasquez S.L."/>
            <person name="Kruys A."/>
            <person name="Hutchinson M.I."/>
            <person name="Powell A.J."/>
            <person name="Barry K."/>
            <person name="Miller A.N."/>
            <person name="Grigoriev I.V."/>
            <person name="Debuchy R."/>
            <person name="Gladieux P."/>
            <person name="Hiltunen Thoren M."/>
            <person name="Johannesson H."/>
        </authorList>
    </citation>
    <scope>NUCLEOTIDE SEQUENCE</scope>
    <source>
        <strain evidence="2">CBS 731.68</strain>
    </source>
</reference>
<name>A0AAN6TRY8_9PEZI</name>
<gene>
    <name evidence="2" type="ORF">N657DRAFT_581245</name>
</gene>
<dbReference type="PANTHER" id="PTHR43736">
    <property type="entry name" value="ADP-RIBOSE PYROPHOSPHATASE"/>
    <property type="match status" value="1"/>
</dbReference>
<dbReference type="InterPro" id="IPR000086">
    <property type="entry name" value="NUDIX_hydrolase_dom"/>
</dbReference>
<dbReference type="PROSITE" id="PS51462">
    <property type="entry name" value="NUDIX"/>
    <property type="match status" value="1"/>
</dbReference>
<reference evidence="2" key="2">
    <citation type="submission" date="2023-05" db="EMBL/GenBank/DDBJ databases">
        <authorList>
            <consortium name="Lawrence Berkeley National Laboratory"/>
            <person name="Steindorff A."/>
            <person name="Hensen N."/>
            <person name="Bonometti L."/>
            <person name="Westerberg I."/>
            <person name="Brannstrom I.O."/>
            <person name="Guillou S."/>
            <person name="Cros-Aarteil S."/>
            <person name="Calhoun S."/>
            <person name="Haridas S."/>
            <person name="Kuo A."/>
            <person name="Mondo S."/>
            <person name="Pangilinan J."/>
            <person name="Riley R."/>
            <person name="Labutti K."/>
            <person name="Andreopoulos B."/>
            <person name="Lipzen A."/>
            <person name="Chen C."/>
            <person name="Yanf M."/>
            <person name="Daum C."/>
            <person name="Ng V."/>
            <person name="Clum A."/>
            <person name="Ohm R."/>
            <person name="Martin F."/>
            <person name="Silar P."/>
            <person name="Natvig D."/>
            <person name="Lalanne C."/>
            <person name="Gautier V."/>
            <person name="Ament-Velasquez S.L."/>
            <person name="Kruys A."/>
            <person name="Hutchinson M.I."/>
            <person name="Powell A.J."/>
            <person name="Barry K."/>
            <person name="Miller A.N."/>
            <person name="Grigoriev I.V."/>
            <person name="Debuchy R."/>
            <person name="Gladieux P."/>
            <person name="Thoren M.H."/>
            <person name="Johannesson H."/>
        </authorList>
    </citation>
    <scope>NUCLEOTIDE SEQUENCE</scope>
    <source>
        <strain evidence="2">CBS 731.68</strain>
    </source>
</reference>
<comment type="caution">
    <text evidence="2">The sequence shown here is derived from an EMBL/GenBank/DDBJ whole genome shotgun (WGS) entry which is preliminary data.</text>
</comment>
<sequence>MTPRPVPEGGLSFSHHPSVAALNIPAIDFASARKFISAAATGALVFSRATGEDRVLLIQRAAHDSMPLRWEIPGGAVDLEDETLLHGLARELWEEAGLRLKNVVRQVGEEHVFLTRRGLAVAKVTFEVEVETPTAAESEEEALPEVVIDPNEHARFLWATEEECRLGRVAIHGDTGENEVVEITFTTKAQREVIFLGFKLRRVAANLPE</sequence>
<dbReference type="InterPro" id="IPR015797">
    <property type="entry name" value="NUDIX_hydrolase-like_dom_sf"/>
</dbReference>
<dbReference type="CDD" id="cd02883">
    <property type="entry name" value="NUDIX_Hydrolase"/>
    <property type="match status" value="1"/>
</dbReference>
<dbReference type="Gene3D" id="3.90.79.10">
    <property type="entry name" value="Nucleoside Triphosphate Pyrophosphohydrolase"/>
    <property type="match status" value="1"/>
</dbReference>
<dbReference type="GeneID" id="87826280"/>
<feature type="domain" description="Nudix hydrolase" evidence="1">
    <location>
        <begin position="36"/>
        <end position="183"/>
    </location>
</feature>